<dbReference type="GO" id="GO:0003677">
    <property type="term" value="F:DNA binding"/>
    <property type="evidence" value="ECO:0007669"/>
    <property type="project" value="InterPro"/>
</dbReference>
<dbReference type="Pfam" id="PF02371">
    <property type="entry name" value="Transposase_20"/>
    <property type="match status" value="1"/>
</dbReference>
<organism evidence="3 4">
    <name type="scientific">Bradyrhizobium niftali</name>
    <dbReference type="NCBI Taxonomy" id="2560055"/>
    <lineage>
        <taxon>Bacteria</taxon>
        <taxon>Pseudomonadati</taxon>
        <taxon>Pseudomonadota</taxon>
        <taxon>Alphaproteobacteria</taxon>
        <taxon>Hyphomicrobiales</taxon>
        <taxon>Nitrobacteraceae</taxon>
        <taxon>Bradyrhizobium</taxon>
    </lineage>
</organism>
<dbReference type="PANTHER" id="PTHR33055">
    <property type="entry name" value="TRANSPOSASE FOR INSERTION SEQUENCE ELEMENT IS1111A"/>
    <property type="match status" value="1"/>
</dbReference>
<comment type="caution">
    <text evidence="3">The sequence shown here is derived from an EMBL/GenBank/DDBJ whole genome shotgun (WGS) entry which is preliminary data.</text>
</comment>
<dbReference type="InterPro" id="IPR002525">
    <property type="entry name" value="Transp_IS110-like_N"/>
</dbReference>
<dbReference type="Pfam" id="PF01548">
    <property type="entry name" value="DEDD_Tnp_IS110"/>
    <property type="match status" value="1"/>
</dbReference>
<evidence type="ECO:0000313" key="4">
    <source>
        <dbReference type="Proteomes" id="UP000297966"/>
    </source>
</evidence>
<sequence length="294" mass="32269">MGNITAIGLDLAKKVFQVHAVDEAGSVIMRKQLRRGQVLAFFAGLPSCLVGLEACATAHHWARELTALGHVPRLMPPAYVKAYVRRNKNDVADAEAICEAVRRPSMRFVPIKTTEQQSALMIHRARDLLIRQRTMLVNALRGHLAEFGLIEAQGLHKVAKLIAIVLDEEDRRISDIARQVLTVIVSQIEDTQTRIAGLEKQILAWHKNNPVSQRLATVPGIGPIIATAIAATVADPKTFCSGREFAAWLGLVPRQNSTGGKARLGRISKRGDSYLRRLLVNSAQDTYRNAALAA</sequence>
<gene>
    <name evidence="3" type="ORF">E4K65_37330</name>
</gene>
<dbReference type="InterPro" id="IPR047650">
    <property type="entry name" value="Transpos_IS110"/>
</dbReference>
<proteinExistence type="predicted"/>
<dbReference type="GO" id="GO:0004803">
    <property type="term" value="F:transposase activity"/>
    <property type="evidence" value="ECO:0007669"/>
    <property type="project" value="InterPro"/>
</dbReference>
<dbReference type="GO" id="GO:0006313">
    <property type="term" value="P:DNA transposition"/>
    <property type="evidence" value="ECO:0007669"/>
    <property type="project" value="InterPro"/>
</dbReference>
<keyword evidence="4" id="KW-1185">Reference proteome</keyword>
<dbReference type="PANTHER" id="PTHR33055:SF3">
    <property type="entry name" value="PUTATIVE TRANSPOSASE FOR IS117-RELATED"/>
    <property type="match status" value="1"/>
</dbReference>
<evidence type="ECO:0000313" key="3">
    <source>
        <dbReference type="EMBL" id="TFV41075.1"/>
    </source>
</evidence>
<feature type="domain" description="Transposase IS116/IS110/IS902 C-terminal" evidence="2">
    <location>
        <begin position="213"/>
        <end position="288"/>
    </location>
</feature>
<dbReference type="OrthoDB" id="5289737at2"/>
<dbReference type="NCBIfam" id="NF033542">
    <property type="entry name" value="transpos_IS110"/>
    <property type="match status" value="1"/>
</dbReference>
<evidence type="ECO:0000259" key="2">
    <source>
        <dbReference type="Pfam" id="PF02371"/>
    </source>
</evidence>
<dbReference type="Proteomes" id="UP000297966">
    <property type="component" value="Unassembled WGS sequence"/>
</dbReference>
<feature type="domain" description="Transposase IS110-like N-terminal" evidence="1">
    <location>
        <begin position="7"/>
        <end position="146"/>
    </location>
</feature>
<protein>
    <submittedName>
        <fullName evidence="3">IS110 family transposase</fullName>
    </submittedName>
</protein>
<reference evidence="3 4" key="1">
    <citation type="submission" date="2019-03" db="EMBL/GenBank/DDBJ databases">
        <title>Bradyrhizobium diversity isolated from nodules of Chamaecrista fasciculata.</title>
        <authorList>
            <person name="Klepa M.S."/>
            <person name="Urquiaga M.O."/>
            <person name="Hungria M."/>
            <person name="Delamuta J.R."/>
        </authorList>
    </citation>
    <scope>NUCLEOTIDE SEQUENCE [LARGE SCALE GENOMIC DNA]</scope>
    <source>
        <strain evidence="3 4">CNPSo 3448</strain>
    </source>
</reference>
<accession>A0A4Y9LCK4</accession>
<evidence type="ECO:0000259" key="1">
    <source>
        <dbReference type="Pfam" id="PF01548"/>
    </source>
</evidence>
<dbReference type="EMBL" id="SPQT01000031">
    <property type="protein sequence ID" value="TFV41075.1"/>
    <property type="molecule type" value="Genomic_DNA"/>
</dbReference>
<name>A0A4Y9LCK4_9BRAD</name>
<dbReference type="InterPro" id="IPR003346">
    <property type="entry name" value="Transposase_20"/>
</dbReference>
<dbReference type="AlphaFoldDB" id="A0A4Y9LCK4"/>